<organism evidence="1 2">
    <name type="scientific">Stegodyphus mimosarum</name>
    <name type="common">African social velvet spider</name>
    <dbReference type="NCBI Taxonomy" id="407821"/>
    <lineage>
        <taxon>Eukaryota</taxon>
        <taxon>Metazoa</taxon>
        <taxon>Ecdysozoa</taxon>
        <taxon>Arthropoda</taxon>
        <taxon>Chelicerata</taxon>
        <taxon>Arachnida</taxon>
        <taxon>Araneae</taxon>
        <taxon>Araneomorphae</taxon>
        <taxon>Entelegynae</taxon>
        <taxon>Eresoidea</taxon>
        <taxon>Eresidae</taxon>
        <taxon>Stegodyphus</taxon>
    </lineage>
</organism>
<keyword evidence="2" id="KW-1185">Reference proteome</keyword>
<accession>A0A087TVY3</accession>
<reference evidence="1 2" key="1">
    <citation type="submission" date="2013-11" db="EMBL/GenBank/DDBJ databases">
        <title>Genome sequencing of Stegodyphus mimosarum.</title>
        <authorList>
            <person name="Bechsgaard J."/>
        </authorList>
    </citation>
    <scope>NUCLEOTIDE SEQUENCE [LARGE SCALE GENOMIC DNA]</scope>
</reference>
<dbReference type="AlphaFoldDB" id="A0A087TVY3"/>
<gene>
    <name evidence="1" type="ORF">X975_22224</name>
</gene>
<evidence type="ECO:0000313" key="2">
    <source>
        <dbReference type="Proteomes" id="UP000054359"/>
    </source>
</evidence>
<proteinExistence type="predicted"/>
<protein>
    <submittedName>
        <fullName evidence="1">Uncharacterized protein</fullName>
    </submittedName>
</protein>
<feature type="non-terminal residue" evidence="1">
    <location>
        <position position="40"/>
    </location>
</feature>
<dbReference type="EMBL" id="KK117004">
    <property type="protein sequence ID" value="KFM69272.1"/>
    <property type="molecule type" value="Genomic_DNA"/>
</dbReference>
<name>A0A087TVY3_STEMI</name>
<dbReference type="Proteomes" id="UP000054359">
    <property type="component" value="Unassembled WGS sequence"/>
</dbReference>
<sequence length="40" mass="4268">MTKHSNGCGKAPSNSCGECRSNCKTITKIMNGITKSDNYS</sequence>
<evidence type="ECO:0000313" key="1">
    <source>
        <dbReference type="EMBL" id="KFM69272.1"/>
    </source>
</evidence>